<keyword evidence="8" id="KW-0443">Lipid metabolism</keyword>
<dbReference type="KEGG" id="sapo:SAPIO_CDS5322"/>
<evidence type="ECO:0000256" key="7">
    <source>
        <dbReference type="ARBA" id="ARBA00023011"/>
    </source>
</evidence>
<evidence type="ECO:0000256" key="3">
    <source>
        <dbReference type="ARBA" id="ARBA00022516"/>
    </source>
</evidence>
<keyword evidence="11" id="KW-0753">Steroid metabolism</keyword>
<comment type="similarity">
    <text evidence="2">Belongs to the EBP family.</text>
</comment>
<feature type="transmembrane region" description="Helical" evidence="14">
    <location>
        <begin position="64"/>
        <end position="86"/>
    </location>
</feature>
<dbReference type="GO" id="GO:0000247">
    <property type="term" value="F:C-8 sterol isomerase activity"/>
    <property type="evidence" value="ECO:0007669"/>
    <property type="project" value="TreeGrafter"/>
</dbReference>
<evidence type="ECO:0000256" key="1">
    <source>
        <dbReference type="ARBA" id="ARBA00004141"/>
    </source>
</evidence>
<feature type="transmembrane region" description="Helical" evidence="14">
    <location>
        <begin position="150"/>
        <end position="169"/>
    </location>
</feature>
<dbReference type="OrthoDB" id="58557at2759"/>
<gene>
    <name evidence="16" type="ORF">SAPIO_CDS5322</name>
</gene>
<dbReference type="HOGENOM" id="CLU_072128_0_0_1"/>
<sequence length="234" mass="26633">MESPVVESVEHPYHPPNAELPNYLANSLSVPALLTLFALGAGAILSTTYLIVTKARPRITRPDALVAMWFGLCGFIHLFFEGYFAYNNATMPSRTDLFGQLWKEYALSDVRYLTRDPFLVCMESVTALCWGPLSYLTVAFIAMDHPARHVLQLIISLGQMYGDILYYSTVWFEVVHKGAIFCRPERYYFWAYFFLMNAFWIVIPFGIVVQSAFSITNAFRTAQRYGAVSGKKNQ</sequence>
<evidence type="ECO:0000259" key="15">
    <source>
        <dbReference type="PROSITE" id="PS51751"/>
    </source>
</evidence>
<organism evidence="16 17">
    <name type="scientific">Pseudallescheria apiosperma</name>
    <name type="common">Scedosporium apiospermum</name>
    <dbReference type="NCBI Taxonomy" id="563466"/>
    <lineage>
        <taxon>Eukaryota</taxon>
        <taxon>Fungi</taxon>
        <taxon>Dikarya</taxon>
        <taxon>Ascomycota</taxon>
        <taxon>Pezizomycotina</taxon>
        <taxon>Sordariomycetes</taxon>
        <taxon>Hypocreomycetidae</taxon>
        <taxon>Microascales</taxon>
        <taxon>Microascaceae</taxon>
        <taxon>Scedosporium</taxon>
    </lineage>
</organism>
<proteinExistence type="inferred from homology"/>
<dbReference type="InterPro" id="IPR007905">
    <property type="entry name" value="EBP"/>
</dbReference>
<keyword evidence="17" id="KW-1185">Reference proteome</keyword>
<dbReference type="EMBL" id="JOWA01000098">
    <property type="protein sequence ID" value="KEZ42889.1"/>
    <property type="molecule type" value="Genomic_DNA"/>
</dbReference>
<comment type="caution">
    <text evidence="16">The sequence shown here is derived from an EMBL/GenBank/DDBJ whole genome shotgun (WGS) entry which is preliminary data.</text>
</comment>
<dbReference type="PROSITE" id="PS51751">
    <property type="entry name" value="EXPERA"/>
    <property type="match status" value="1"/>
</dbReference>
<evidence type="ECO:0000256" key="4">
    <source>
        <dbReference type="ARBA" id="ARBA00022692"/>
    </source>
</evidence>
<dbReference type="GO" id="GO:0004769">
    <property type="term" value="F:steroid Delta-isomerase activity"/>
    <property type="evidence" value="ECO:0007669"/>
    <property type="project" value="TreeGrafter"/>
</dbReference>
<feature type="transmembrane region" description="Helical" evidence="14">
    <location>
        <begin position="189"/>
        <end position="215"/>
    </location>
</feature>
<evidence type="ECO:0000256" key="13">
    <source>
        <dbReference type="PROSITE-ProRule" id="PRU01087"/>
    </source>
</evidence>
<keyword evidence="10" id="KW-1207">Sterol metabolism</keyword>
<evidence type="ECO:0000313" key="17">
    <source>
        <dbReference type="Proteomes" id="UP000028545"/>
    </source>
</evidence>
<protein>
    <recommendedName>
        <fullName evidence="15">EXPERA domain-containing protein</fullName>
    </recommendedName>
</protein>
<feature type="transmembrane region" description="Helical" evidence="14">
    <location>
        <begin position="117"/>
        <end position="143"/>
    </location>
</feature>
<keyword evidence="7" id="KW-0756">Sterol biosynthesis</keyword>
<dbReference type="PANTHER" id="PTHR14207">
    <property type="entry name" value="STEROL ISOMERASE"/>
    <property type="match status" value="1"/>
</dbReference>
<reference evidence="16 17" key="1">
    <citation type="journal article" date="2014" name="Genome Announc.">
        <title>Draft genome sequence of the pathogenic fungus Scedosporium apiospermum.</title>
        <authorList>
            <person name="Vandeputte P."/>
            <person name="Ghamrawi S."/>
            <person name="Rechenmann M."/>
            <person name="Iltis A."/>
            <person name="Giraud S."/>
            <person name="Fleury M."/>
            <person name="Thornton C."/>
            <person name="Delhaes L."/>
            <person name="Meyer W."/>
            <person name="Papon N."/>
            <person name="Bouchara J.P."/>
        </authorList>
    </citation>
    <scope>NUCLEOTIDE SEQUENCE [LARGE SCALE GENOMIC DNA]</scope>
    <source>
        <strain evidence="16 17">IHEM 14462</strain>
    </source>
</reference>
<evidence type="ECO:0000256" key="9">
    <source>
        <dbReference type="ARBA" id="ARBA00023136"/>
    </source>
</evidence>
<dbReference type="GO" id="GO:0016126">
    <property type="term" value="P:sterol biosynthetic process"/>
    <property type="evidence" value="ECO:0007669"/>
    <property type="project" value="UniProtKB-KW"/>
</dbReference>
<dbReference type="AlphaFoldDB" id="A0A084G6C7"/>
<feature type="domain" description="EXPERA" evidence="15">
    <location>
        <begin position="62"/>
        <end position="208"/>
    </location>
</feature>
<dbReference type="OMA" id="CIAVQHP"/>
<evidence type="ECO:0000256" key="14">
    <source>
        <dbReference type="SAM" id="Phobius"/>
    </source>
</evidence>
<evidence type="ECO:0000256" key="5">
    <source>
        <dbReference type="ARBA" id="ARBA00022955"/>
    </source>
</evidence>
<evidence type="ECO:0000256" key="11">
    <source>
        <dbReference type="ARBA" id="ARBA00023221"/>
    </source>
</evidence>
<keyword evidence="6 13" id="KW-1133">Transmembrane helix</keyword>
<dbReference type="InterPro" id="IPR033118">
    <property type="entry name" value="EXPERA"/>
</dbReference>
<keyword evidence="5" id="KW-0752">Steroid biosynthesis</keyword>
<dbReference type="Pfam" id="PF05241">
    <property type="entry name" value="EBP"/>
    <property type="match status" value="1"/>
</dbReference>
<name>A0A084G6C7_PSEDA</name>
<evidence type="ECO:0000256" key="8">
    <source>
        <dbReference type="ARBA" id="ARBA00023098"/>
    </source>
</evidence>
<keyword evidence="3" id="KW-0444">Lipid biosynthesis</keyword>
<dbReference type="RefSeq" id="XP_016642688.1">
    <property type="nucleotide sequence ID" value="XM_016787673.1"/>
</dbReference>
<dbReference type="GeneID" id="27724394"/>
<keyword evidence="9 13" id="KW-0472">Membrane</keyword>
<feature type="transmembrane region" description="Helical" evidence="14">
    <location>
        <begin position="30"/>
        <end position="52"/>
    </location>
</feature>
<evidence type="ECO:0000256" key="6">
    <source>
        <dbReference type="ARBA" id="ARBA00022989"/>
    </source>
</evidence>
<evidence type="ECO:0000256" key="2">
    <source>
        <dbReference type="ARBA" id="ARBA00008337"/>
    </source>
</evidence>
<comment type="subcellular location">
    <subcellularLocation>
        <location evidence="1">Membrane</location>
        <topology evidence="1">Multi-pass membrane protein</topology>
    </subcellularLocation>
</comment>
<dbReference type="GO" id="GO:0005783">
    <property type="term" value="C:endoplasmic reticulum"/>
    <property type="evidence" value="ECO:0007669"/>
    <property type="project" value="TreeGrafter"/>
</dbReference>
<keyword evidence="4 13" id="KW-0812">Transmembrane</keyword>
<evidence type="ECO:0000256" key="10">
    <source>
        <dbReference type="ARBA" id="ARBA00023166"/>
    </source>
</evidence>
<keyword evidence="12" id="KW-0413">Isomerase</keyword>
<dbReference type="GO" id="GO:0016020">
    <property type="term" value="C:membrane"/>
    <property type="evidence" value="ECO:0007669"/>
    <property type="project" value="UniProtKB-SubCell"/>
</dbReference>
<dbReference type="VEuPathDB" id="FungiDB:SAPIO_CDS5322"/>
<evidence type="ECO:0000313" key="16">
    <source>
        <dbReference type="EMBL" id="KEZ42889.1"/>
    </source>
</evidence>
<evidence type="ECO:0000256" key="12">
    <source>
        <dbReference type="ARBA" id="ARBA00023235"/>
    </source>
</evidence>
<dbReference type="GO" id="GO:0047750">
    <property type="term" value="F:cholestenol delta-isomerase activity"/>
    <property type="evidence" value="ECO:0007669"/>
    <property type="project" value="InterPro"/>
</dbReference>
<dbReference type="PANTHER" id="PTHR14207:SF0">
    <property type="entry name" value="3-BETA-HYDROXYSTEROID-DELTA(8),DELTA(7)-ISOMERASE"/>
    <property type="match status" value="1"/>
</dbReference>
<dbReference type="Proteomes" id="UP000028545">
    <property type="component" value="Unassembled WGS sequence"/>
</dbReference>
<accession>A0A084G6C7</accession>